<evidence type="ECO:0000313" key="10">
    <source>
        <dbReference type="RefSeq" id="XP_052130848.1"/>
    </source>
</evidence>
<dbReference type="RefSeq" id="XP_052130848.1">
    <property type="nucleotide sequence ID" value="XM_052274888.1"/>
</dbReference>
<dbReference type="AlphaFoldDB" id="A0A9C6X868"/>
<organism evidence="8 10">
    <name type="scientific">Frankliniella occidentalis</name>
    <name type="common">Western flower thrips</name>
    <name type="synonym">Euthrips occidentalis</name>
    <dbReference type="NCBI Taxonomy" id="133901"/>
    <lineage>
        <taxon>Eukaryota</taxon>
        <taxon>Metazoa</taxon>
        <taxon>Ecdysozoa</taxon>
        <taxon>Arthropoda</taxon>
        <taxon>Hexapoda</taxon>
        <taxon>Insecta</taxon>
        <taxon>Pterygota</taxon>
        <taxon>Neoptera</taxon>
        <taxon>Paraneoptera</taxon>
        <taxon>Thysanoptera</taxon>
        <taxon>Terebrantia</taxon>
        <taxon>Thripoidea</taxon>
        <taxon>Thripidae</taxon>
        <taxon>Frankliniella</taxon>
    </lineage>
</organism>
<dbReference type="PROSITE" id="PS50801">
    <property type="entry name" value="STAS"/>
    <property type="match status" value="1"/>
</dbReference>
<keyword evidence="3 6" id="KW-1133">Transmembrane helix</keyword>
<feature type="region of interest" description="Disordered" evidence="5">
    <location>
        <begin position="597"/>
        <end position="621"/>
    </location>
</feature>
<evidence type="ECO:0000256" key="6">
    <source>
        <dbReference type="SAM" id="Phobius"/>
    </source>
</evidence>
<dbReference type="Pfam" id="PF01740">
    <property type="entry name" value="STAS"/>
    <property type="match status" value="1"/>
</dbReference>
<dbReference type="CDD" id="cd07042">
    <property type="entry name" value="STAS_SulP_like_sulfate_transporter"/>
    <property type="match status" value="1"/>
</dbReference>
<keyword evidence="2 6" id="KW-0812">Transmembrane</keyword>
<evidence type="ECO:0000256" key="4">
    <source>
        <dbReference type="ARBA" id="ARBA00023136"/>
    </source>
</evidence>
<feature type="domain" description="STAS" evidence="7">
    <location>
        <begin position="481"/>
        <end position="570"/>
    </location>
</feature>
<evidence type="ECO:0000256" key="2">
    <source>
        <dbReference type="ARBA" id="ARBA00022692"/>
    </source>
</evidence>
<dbReference type="PANTHER" id="PTHR11814">
    <property type="entry name" value="SULFATE TRANSPORTER"/>
    <property type="match status" value="1"/>
</dbReference>
<feature type="transmembrane region" description="Helical" evidence="6">
    <location>
        <begin position="97"/>
        <end position="113"/>
    </location>
</feature>
<dbReference type="GO" id="GO:0016020">
    <property type="term" value="C:membrane"/>
    <property type="evidence" value="ECO:0007669"/>
    <property type="project" value="UniProtKB-SubCell"/>
</dbReference>
<dbReference type="KEGG" id="foc:113205706"/>
<keyword evidence="8" id="KW-1185">Reference proteome</keyword>
<proteinExistence type="predicted"/>
<feature type="transmembrane region" description="Helical" evidence="6">
    <location>
        <begin position="373"/>
        <end position="391"/>
    </location>
</feature>
<feature type="transmembrane region" description="Helical" evidence="6">
    <location>
        <begin position="431"/>
        <end position="456"/>
    </location>
</feature>
<evidence type="ECO:0000256" key="3">
    <source>
        <dbReference type="ARBA" id="ARBA00022989"/>
    </source>
</evidence>
<evidence type="ECO:0000313" key="8">
    <source>
        <dbReference type="Proteomes" id="UP000504606"/>
    </source>
</evidence>
<dbReference type="SUPFAM" id="SSF52091">
    <property type="entry name" value="SpoIIaa-like"/>
    <property type="match status" value="1"/>
</dbReference>
<reference evidence="9 10" key="1">
    <citation type="submission" date="2025-04" db="UniProtKB">
        <authorList>
            <consortium name="RefSeq"/>
        </authorList>
    </citation>
    <scope>IDENTIFICATION</scope>
    <source>
        <tissue evidence="9 10">Whole organism</tissue>
    </source>
</reference>
<name>A0A9C6X868_FRAOC</name>
<feature type="transmembrane region" description="Helical" evidence="6">
    <location>
        <begin position="300"/>
        <end position="318"/>
    </location>
</feature>
<dbReference type="Gene3D" id="3.30.750.24">
    <property type="entry name" value="STAS domain"/>
    <property type="match status" value="1"/>
</dbReference>
<dbReference type="OrthoDB" id="288203at2759"/>
<dbReference type="InterPro" id="IPR011547">
    <property type="entry name" value="SLC26A/SulP_dom"/>
</dbReference>
<protein>
    <submittedName>
        <fullName evidence="9 10">Sodium-independent sulfate anion transporter-like</fullName>
    </submittedName>
</protein>
<feature type="transmembrane region" description="Helical" evidence="6">
    <location>
        <begin position="397"/>
        <end position="419"/>
    </location>
</feature>
<accession>A0A9C6X868</accession>
<evidence type="ECO:0000256" key="5">
    <source>
        <dbReference type="SAM" id="MobiDB-lite"/>
    </source>
</evidence>
<feature type="transmembrane region" description="Helical" evidence="6">
    <location>
        <begin position="146"/>
        <end position="168"/>
    </location>
</feature>
<evidence type="ECO:0000313" key="9">
    <source>
        <dbReference type="RefSeq" id="XP_052130847.1"/>
    </source>
</evidence>
<dbReference type="InterPro" id="IPR036513">
    <property type="entry name" value="STAS_dom_sf"/>
</dbReference>
<dbReference type="InterPro" id="IPR002645">
    <property type="entry name" value="STAS_dom"/>
</dbReference>
<comment type="subcellular location">
    <subcellularLocation>
        <location evidence="1">Membrane</location>
        <topology evidence="1">Multi-pass membrane protein</topology>
    </subcellularLocation>
</comment>
<evidence type="ECO:0000256" key="1">
    <source>
        <dbReference type="ARBA" id="ARBA00004141"/>
    </source>
</evidence>
<gene>
    <name evidence="9 10" type="primary">LOC113205706</name>
</gene>
<feature type="transmembrane region" description="Helical" evidence="6">
    <location>
        <begin position="120"/>
        <end position="140"/>
    </location>
</feature>
<evidence type="ECO:0000259" key="7">
    <source>
        <dbReference type="PROSITE" id="PS50801"/>
    </source>
</evidence>
<dbReference type="InterPro" id="IPR001902">
    <property type="entry name" value="SLC26A/SulP_fam"/>
</dbReference>
<dbReference type="RefSeq" id="XP_052130847.1">
    <property type="nucleotide sequence ID" value="XM_052274887.1"/>
</dbReference>
<dbReference type="GeneID" id="113205706"/>
<sequence length="621" mass="65437">MGRSSIEDGEPRLHAAPGRQLRLPGWLTRRVPLLGWLPTYTSGAAVADLIAGLTLGLTMMPQSIAYAQLAGVSPEFGLYSAFAGGFVYMFLGTIKQVVIGPASIMSIITLQFTRDKPIPFVHLLAFFTGIGQLAMAVLRLGFLVDFISAPVVSAFTSATAIIIMVAQLRPLLGLSFRAHGCVETLVLVARHASEVRVGDLVMGLTSMAFLWSFKALAFVPADPKRPLGKGLWFLSICKNGLCLTFATVAAGLLHHRLDGGVPFAVVGNMPPGLPAITLPPFQGLEVGNQTVSFLDMTSELGVGLVVTPVVAVLINIAIGKAYAGAAMGGGGLDASQELLALSACNVLCALVQGMPVSGALTRSAVAEASGVRTPLAGLYCSALIVAALAWLTPSFYFIPRPTLAAVLIVAVGSLIDVRIVPRLWRVNKRDFVVLVVTFFTCLWLGVEVGLVVGMAMDATRLLQPWARPSLSEVVKKSPDGPEYVLVRPSLGMLYPGVDTLHDQATRAADNLGRGELAVVVDCSTVVSVDYSAAVALASFANELGERGQRLILLDANPSARSTLLGAGLDQDAFCEEVGLQEVLRGNDADGDILIPAPTRLLPGTEDGMKPSNEEMDVANKT</sequence>
<keyword evidence="4 6" id="KW-0472">Membrane</keyword>
<dbReference type="GO" id="GO:0055085">
    <property type="term" value="P:transmembrane transport"/>
    <property type="evidence" value="ECO:0007669"/>
    <property type="project" value="InterPro"/>
</dbReference>
<dbReference type="Pfam" id="PF00916">
    <property type="entry name" value="Sulfate_transp"/>
    <property type="match status" value="1"/>
</dbReference>
<dbReference type="Proteomes" id="UP000504606">
    <property type="component" value="Unplaced"/>
</dbReference>
<feature type="compositionally biased region" description="Basic and acidic residues" evidence="5">
    <location>
        <begin position="606"/>
        <end position="621"/>
    </location>
</feature>
<feature type="transmembrane region" description="Helical" evidence="6">
    <location>
        <begin position="231"/>
        <end position="253"/>
    </location>
</feature>